<dbReference type="STRING" id="1676925.ENSPKIP00000024632"/>
<feature type="transmembrane region" description="Helical" evidence="6">
    <location>
        <begin position="41"/>
        <end position="68"/>
    </location>
</feature>
<feature type="transmembrane region" description="Helical" evidence="6">
    <location>
        <begin position="121"/>
        <end position="141"/>
    </location>
</feature>
<feature type="transmembrane region" description="Helical" evidence="6">
    <location>
        <begin position="195"/>
        <end position="215"/>
    </location>
</feature>
<feature type="transmembrane region" description="Helical" evidence="6">
    <location>
        <begin position="256"/>
        <end position="275"/>
    </location>
</feature>
<keyword evidence="4 6" id="KW-1133">Transmembrane helix</keyword>
<sequence length="600" mass="65404">MSSSAQTPDADWPPGTARRSDRLFRWRWARRWVPLLYREEFYEVLCLTGPLLISRILHFLLSFVITLFCGRLGNTELAGYALASATINVTTAATGGGLALACDTLVSQTYGGKNLKRVGEVLQRSILILLLFCLPCWSLLINTESILLRLWQDPQVARYTQLYMIAFLPAVPALFLHQLQVSYLQNQGIILPQMYTAAAANVLNVATNYILLIWLDLGVKGSAAANSLSQIYIRWKQLHRKTWAGWSSAALQEWGAYMRLALPSTLMLCFEWWLYEIGGFLAGMLGELDVAAQHIVITLAFVTYMFPLGVQVAACFRVGNSLGAGDTARAIVTSKVSLILAGIFAVFEGIILGSTKSVIGFIFTADKAIVELVSQILSVYVILQFFDGLVCVSLGIILGTGKQKIAAGANLIAYYCIGLPLGVSLMFKAGLRVPGMWLGLLICVILLSSFFIFVLIFKFNWVKITEEAKVRAGKNVGNRSMDRRLADGVIQDSRTIPEDGHTTLSATPASHTNGYIAVRNQEQGVATVGPEDGSPAVLLSVPQLLFRRGLTLLAALLILAAGLTVHLTVPVPLLLLESNLTLAVDNTSAPTVLLSPTMFT</sequence>
<dbReference type="Ensembl" id="ENSPKIT00000005343.1">
    <property type="protein sequence ID" value="ENSPKIP00000024632.1"/>
    <property type="gene ID" value="ENSPKIG00000007807.1"/>
</dbReference>
<feature type="transmembrane region" description="Helical" evidence="6">
    <location>
        <begin position="162"/>
        <end position="183"/>
    </location>
</feature>
<dbReference type="CDD" id="cd13132">
    <property type="entry name" value="MATE_eukaryotic"/>
    <property type="match status" value="1"/>
</dbReference>
<dbReference type="GO" id="GO:0016020">
    <property type="term" value="C:membrane"/>
    <property type="evidence" value="ECO:0007669"/>
    <property type="project" value="UniProtKB-SubCell"/>
</dbReference>
<evidence type="ECO:0000256" key="6">
    <source>
        <dbReference type="RuleBase" id="RU004914"/>
    </source>
</evidence>
<proteinExistence type="inferred from homology"/>
<evidence type="ECO:0000313" key="7">
    <source>
        <dbReference type="Ensembl" id="ENSPKIP00000024632.1"/>
    </source>
</evidence>
<protein>
    <recommendedName>
        <fullName evidence="6">Multidrug and toxin extrusion protein</fullName>
    </recommendedName>
</protein>
<feature type="transmembrane region" description="Helical" evidence="6">
    <location>
        <begin position="80"/>
        <end position="101"/>
    </location>
</feature>
<feature type="transmembrane region" description="Helical" evidence="6">
    <location>
        <begin position="377"/>
        <end position="399"/>
    </location>
</feature>
<dbReference type="InterPro" id="IPR045069">
    <property type="entry name" value="MATE_euk"/>
</dbReference>
<keyword evidence="8" id="KW-1185">Reference proteome</keyword>
<evidence type="ECO:0000256" key="1">
    <source>
        <dbReference type="ARBA" id="ARBA00004141"/>
    </source>
</evidence>
<evidence type="ECO:0000256" key="3">
    <source>
        <dbReference type="ARBA" id="ARBA00022692"/>
    </source>
</evidence>
<dbReference type="PANTHER" id="PTHR11206">
    <property type="entry name" value="MULTIDRUG RESISTANCE PROTEIN"/>
    <property type="match status" value="1"/>
</dbReference>
<dbReference type="Pfam" id="PF01554">
    <property type="entry name" value="MatE"/>
    <property type="match status" value="2"/>
</dbReference>
<dbReference type="CTD" id="555258"/>
<accession>A0A3B3S1N7</accession>
<comment type="subcellular location">
    <subcellularLocation>
        <location evidence="1">Membrane</location>
        <topology evidence="1">Multi-pass membrane protein</topology>
    </subcellularLocation>
</comment>
<dbReference type="OrthoDB" id="2126698at2759"/>
<evidence type="ECO:0000256" key="4">
    <source>
        <dbReference type="ARBA" id="ARBA00022989"/>
    </source>
</evidence>
<dbReference type="NCBIfam" id="TIGR00797">
    <property type="entry name" value="matE"/>
    <property type="match status" value="1"/>
</dbReference>
<dbReference type="AlphaFoldDB" id="A0A3B3S1N7"/>
<name>A0A3B3S1N7_9TELE</name>
<feature type="transmembrane region" description="Helical" evidence="6">
    <location>
        <begin position="437"/>
        <end position="457"/>
    </location>
</feature>
<keyword evidence="3 6" id="KW-0812">Transmembrane</keyword>
<dbReference type="GeneTree" id="ENSGT00940000163922"/>
<keyword evidence="5 6" id="KW-0472">Membrane</keyword>
<feature type="transmembrane region" description="Helical" evidence="6">
    <location>
        <begin position="295"/>
        <end position="316"/>
    </location>
</feature>
<evidence type="ECO:0000256" key="5">
    <source>
        <dbReference type="ARBA" id="ARBA00023136"/>
    </source>
</evidence>
<reference evidence="7" key="2">
    <citation type="submission" date="2025-09" db="UniProtKB">
        <authorList>
            <consortium name="Ensembl"/>
        </authorList>
    </citation>
    <scope>IDENTIFICATION</scope>
</reference>
<feature type="transmembrane region" description="Helical" evidence="6">
    <location>
        <begin position="550"/>
        <end position="569"/>
    </location>
</feature>
<dbReference type="GO" id="GO:0015297">
    <property type="term" value="F:antiporter activity"/>
    <property type="evidence" value="ECO:0007669"/>
    <property type="project" value="InterPro"/>
</dbReference>
<reference evidence="7" key="1">
    <citation type="submission" date="2025-08" db="UniProtKB">
        <authorList>
            <consortium name="Ensembl"/>
        </authorList>
    </citation>
    <scope>IDENTIFICATION</scope>
</reference>
<feature type="transmembrane region" description="Helical" evidence="6">
    <location>
        <begin position="411"/>
        <end position="431"/>
    </location>
</feature>
<evidence type="ECO:0000256" key="2">
    <source>
        <dbReference type="ARBA" id="ARBA00010199"/>
    </source>
</evidence>
<comment type="similarity">
    <text evidence="2 6">Belongs to the multi antimicrobial extrusion (MATE) (TC 2.A.66.1) family.</text>
</comment>
<organism evidence="7 8">
    <name type="scientific">Paramormyrops kingsleyae</name>
    <dbReference type="NCBI Taxonomy" id="1676925"/>
    <lineage>
        <taxon>Eukaryota</taxon>
        <taxon>Metazoa</taxon>
        <taxon>Chordata</taxon>
        <taxon>Craniata</taxon>
        <taxon>Vertebrata</taxon>
        <taxon>Euteleostomi</taxon>
        <taxon>Actinopterygii</taxon>
        <taxon>Neopterygii</taxon>
        <taxon>Teleostei</taxon>
        <taxon>Osteoglossocephala</taxon>
        <taxon>Osteoglossomorpha</taxon>
        <taxon>Osteoglossiformes</taxon>
        <taxon>Mormyridae</taxon>
        <taxon>Paramormyrops</taxon>
    </lineage>
</organism>
<dbReference type="KEGG" id="pki:111847124"/>
<evidence type="ECO:0000313" key="8">
    <source>
        <dbReference type="Proteomes" id="UP000261540"/>
    </source>
</evidence>
<feature type="transmembrane region" description="Helical" evidence="6">
    <location>
        <begin position="337"/>
        <end position="365"/>
    </location>
</feature>
<dbReference type="GO" id="GO:1990961">
    <property type="term" value="P:xenobiotic detoxification by transmembrane export across the plasma membrane"/>
    <property type="evidence" value="ECO:0007669"/>
    <property type="project" value="InterPro"/>
</dbReference>
<dbReference type="GO" id="GO:0042910">
    <property type="term" value="F:xenobiotic transmembrane transporter activity"/>
    <property type="evidence" value="ECO:0007669"/>
    <property type="project" value="InterPro"/>
</dbReference>
<dbReference type="Proteomes" id="UP000261540">
    <property type="component" value="Unplaced"/>
</dbReference>
<dbReference type="InterPro" id="IPR002528">
    <property type="entry name" value="MATE_fam"/>
</dbReference>